<organism evidence="3 4">
    <name type="scientific">Rhododendron simsii</name>
    <name type="common">Sims's rhododendron</name>
    <dbReference type="NCBI Taxonomy" id="118357"/>
    <lineage>
        <taxon>Eukaryota</taxon>
        <taxon>Viridiplantae</taxon>
        <taxon>Streptophyta</taxon>
        <taxon>Embryophyta</taxon>
        <taxon>Tracheophyta</taxon>
        <taxon>Spermatophyta</taxon>
        <taxon>Magnoliopsida</taxon>
        <taxon>eudicotyledons</taxon>
        <taxon>Gunneridae</taxon>
        <taxon>Pentapetalae</taxon>
        <taxon>asterids</taxon>
        <taxon>Ericales</taxon>
        <taxon>Ericaceae</taxon>
        <taxon>Ericoideae</taxon>
        <taxon>Rhodoreae</taxon>
        <taxon>Rhododendron</taxon>
    </lineage>
</organism>
<dbReference type="AlphaFoldDB" id="A0A834HA49"/>
<keyword evidence="4" id="KW-1185">Reference proteome</keyword>
<evidence type="ECO:0000313" key="4">
    <source>
        <dbReference type="Proteomes" id="UP000626092"/>
    </source>
</evidence>
<dbReference type="Proteomes" id="UP000626092">
    <property type="component" value="Unassembled WGS sequence"/>
</dbReference>
<dbReference type="InterPro" id="IPR044789">
    <property type="entry name" value="Put_A1-4-GlycosylTfrase_plant"/>
</dbReference>
<dbReference type="Gene3D" id="3.90.550.20">
    <property type="match status" value="1"/>
</dbReference>
<proteinExistence type="predicted"/>
<comment type="caution">
    <text evidence="3">The sequence shown here is derived from an EMBL/GenBank/DDBJ whole genome shotgun (WGS) entry which is preliminary data.</text>
</comment>
<evidence type="ECO:0000313" key="3">
    <source>
        <dbReference type="EMBL" id="KAF7149477.1"/>
    </source>
</evidence>
<feature type="domain" description="Alpha 1,4-glycosyltransferase" evidence="2">
    <location>
        <begin position="25"/>
        <end position="149"/>
    </location>
</feature>
<dbReference type="Pfam" id="PF04572">
    <property type="entry name" value="Gb3_synth"/>
    <property type="match status" value="1"/>
</dbReference>
<dbReference type="PANTHER" id="PTHR46781:SF5">
    <property type="entry name" value="ALPHA 1,4-GLYCOSYLTRANSFERASE FAMILY PROTEIN"/>
    <property type="match status" value="1"/>
</dbReference>
<dbReference type="InterPro" id="IPR029044">
    <property type="entry name" value="Nucleotide-diphossugar_trans"/>
</dbReference>
<protein>
    <recommendedName>
        <fullName evidence="2">Alpha 1,4-glycosyltransferase domain-containing protein</fullName>
    </recommendedName>
</protein>
<feature type="compositionally biased region" description="Polar residues" evidence="1">
    <location>
        <begin position="205"/>
        <end position="217"/>
    </location>
</feature>
<evidence type="ECO:0000256" key="1">
    <source>
        <dbReference type="SAM" id="MobiDB-lite"/>
    </source>
</evidence>
<dbReference type="PANTHER" id="PTHR46781">
    <property type="entry name" value="ALPHA 1,4-GLYCOSYLTRANSFERASE FAMILY PROTEIN"/>
    <property type="match status" value="1"/>
</dbReference>
<sequence length="232" mass="26387">MQLGHKQLILKPGNWTRLNNAVMVFDKGHPILLKFIEEFARTFNGNKWGYNGPYLVSRVVQNLKGSDRFDVNILKPMAFYPLDWSRIRSLFQGPKNEAHAKWLRAKLNHICSQSYAVHLWNRQSKKIKIEEGIIIAKTISDCCVFCNSSASGFGSRKQDVKHKKIRQLLSFQLQARQKSILIDLRQTTTWGDGLVVHKSSAGSKVGSSRRAINTPLNPESVDSRLRSLDPSD</sequence>
<feature type="region of interest" description="Disordered" evidence="1">
    <location>
        <begin position="205"/>
        <end position="232"/>
    </location>
</feature>
<dbReference type="EMBL" id="WJXA01000002">
    <property type="protein sequence ID" value="KAF7149477.1"/>
    <property type="molecule type" value="Genomic_DNA"/>
</dbReference>
<dbReference type="InterPro" id="IPR007652">
    <property type="entry name" value="A1-4-GlycosylTfrase_dom"/>
</dbReference>
<accession>A0A834HA49</accession>
<dbReference type="OrthoDB" id="409543at2759"/>
<gene>
    <name evidence="3" type="ORF">RHSIM_Rhsim02G0123700</name>
</gene>
<feature type="compositionally biased region" description="Basic and acidic residues" evidence="1">
    <location>
        <begin position="221"/>
        <end position="232"/>
    </location>
</feature>
<name>A0A834HA49_RHOSS</name>
<evidence type="ECO:0000259" key="2">
    <source>
        <dbReference type="Pfam" id="PF04572"/>
    </source>
</evidence>
<dbReference type="SUPFAM" id="SSF53448">
    <property type="entry name" value="Nucleotide-diphospho-sugar transferases"/>
    <property type="match status" value="1"/>
</dbReference>
<reference evidence="3" key="1">
    <citation type="submission" date="2019-11" db="EMBL/GenBank/DDBJ databases">
        <authorList>
            <person name="Liu Y."/>
            <person name="Hou J."/>
            <person name="Li T.-Q."/>
            <person name="Guan C.-H."/>
            <person name="Wu X."/>
            <person name="Wu H.-Z."/>
            <person name="Ling F."/>
            <person name="Zhang R."/>
            <person name="Shi X.-G."/>
            <person name="Ren J.-P."/>
            <person name="Chen E.-F."/>
            <person name="Sun J.-M."/>
        </authorList>
    </citation>
    <scope>NUCLEOTIDE SEQUENCE</scope>
    <source>
        <strain evidence="3">Adult_tree_wgs_1</strain>
        <tissue evidence="3">Leaves</tissue>
    </source>
</reference>